<dbReference type="Proteomes" id="UP000248863">
    <property type="component" value="Unassembled WGS sequence"/>
</dbReference>
<comment type="caution">
    <text evidence="1">The sequence shown here is derived from an EMBL/GenBank/DDBJ whole genome shotgun (WGS) entry which is preliminary data.</text>
</comment>
<reference evidence="1 2" key="1">
    <citation type="submission" date="2017-07" db="EMBL/GenBank/DDBJ databases">
        <title>Draft Genome Sequences of Select Purple Nonsulfur Bacteria.</title>
        <authorList>
            <person name="Lasarre B."/>
            <person name="Mckinlay J.B."/>
        </authorList>
    </citation>
    <scope>NUCLEOTIDE SEQUENCE [LARGE SCALE GENOMIC DNA]</scope>
    <source>
        <strain evidence="1 2">DSM 11907</strain>
    </source>
</reference>
<dbReference type="RefSeq" id="WP_111355369.1">
    <property type="nucleotide sequence ID" value="NZ_NHSK01000145.1"/>
</dbReference>
<dbReference type="AlphaFoldDB" id="A0A327KS33"/>
<evidence type="ECO:0000313" key="2">
    <source>
        <dbReference type="Proteomes" id="UP000248863"/>
    </source>
</evidence>
<gene>
    <name evidence="1" type="ORF">CH338_02020</name>
</gene>
<sequence length="399" mass="44226">MPRLFRVSTLRGLWHGLRTEGPRSLLRLARNELAEPRLALTRKIRGAATAVGDRFRRVTTASEAWSDDCLQLVWDLSVAPVSYDLVAALAAAEIERRKRGLGGLVVIVVPGPHHGVKRETPAHEMAEDPEARLHRLHQELLPLLALMPSVRGHAVCADRQQAWSLIAGDDRRVYPDGYRIFLPLRPDPGAARDEARRAGTVWPLLSATGPARRAAEEYLTRVAGGRRAVVITLRASALSPRRNSRVDDWVAFADGLDPERYAPIFVHDAPPGAPLPDALAGREVCVAASLDVAFRLGLYERAWLTMGVLSEPLMLAWYDERVRYQVFVPIDEADDVTARALEDQGHRIGGDIEFARPWQQLVWKTDTLMAIRLAFSVMEARLTAIEAVERTAPAAAVQD</sequence>
<accession>A0A327KS33</accession>
<dbReference type="OrthoDB" id="7956209at2"/>
<name>A0A327KS33_9BRAD</name>
<evidence type="ECO:0000313" key="1">
    <source>
        <dbReference type="EMBL" id="RAI41750.1"/>
    </source>
</evidence>
<organism evidence="1 2">
    <name type="scientific">Rhodoplanes elegans</name>
    <dbReference type="NCBI Taxonomy" id="29408"/>
    <lineage>
        <taxon>Bacteria</taxon>
        <taxon>Pseudomonadati</taxon>
        <taxon>Pseudomonadota</taxon>
        <taxon>Alphaproteobacteria</taxon>
        <taxon>Hyphomicrobiales</taxon>
        <taxon>Nitrobacteraceae</taxon>
        <taxon>Rhodoplanes</taxon>
    </lineage>
</organism>
<keyword evidence="2" id="KW-1185">Reference proteome</keyword>
<proteinExistence type="predicted"/>
<dbReference type="EMBL" id="NPEU01000010">
    <property type="protein sequence ID" value="RAI41750.1"/>
    <property type="molecule type" value="Genomic_DNA"/>
</dbReference>
<protein>
    <submittedName>
        <fullName evidence="1">Uncharacterized protein</fullName>
    </submittedName>
</protein>